<evidence type="ECO:0000313" key="4">
    <source>
        <dbReference type="Proteomes" id="UP000673691"/>
    </source>
</evidence>
<dbReference type="PANTHER" id="PTHR13387">
    <property type="entry name" value="PROTEIN HGH1 HOMOLOG"/>
    <property type="match status" value="1"/>
</dbReference>
<dbReference type="OrthoDB" id="338814at2759"/>
<dbReference type="InterPro" id="IPR007205">
    <property type="entry name" value="Protein_HGH1_N"/>
</dbReference>
<sequence length="297" mass="33229">MSTVRFGESLLTGFDAAGSYICLLRFHADVRRPRRSRSSRHFKLAQIPKGREYFLNPSYDGQLPLAKIVCFTEHPSIIRRGGADTVLKNCCFDADKHETILDEGKINALPYILLPLCGPEEFDDEDTEGMPEDRREVDPHLRLTLIEALLLLTTSRMGRDTLRKRKVYPIVRTLHLAEKDEKVIEIAENLVNMLIRDEAGGAAPGKEAEHYHDGVEECKTVLQRELATLRAEKSATAQEVQDRRNAVAELLGAKTNNAKTLNGFIDELEMAARRAGFNSEETLDLVANCLTGQAAVL</sequence>
<keyword evidence="4" id="KW-1185">Reference proteome</keyword>
<feature type="domain" description="Protein HGH1 N-terminal" evidence="1">
    <location>
        <begin position="44"/>
        <end position="133"/>
    </location>
</feature>
<dbReference type="EMBL" id="JAEFCI010009863">
    <property type="protein sequence ID" value="KAG5457556.1"/>
    <property type="molecule type" value="Genomic_DNA"/>
</dbReference>
<evidence type="ECO:0008006" key="5">
    <source>
        <dbReference type="Google" id="ProtNLM"/>
    </source>
</evidence>
<name>A0A8H7ZQB7_9FUNG</name>
<proteinExistence type="predicted"/>
<dbReference type="AlphaFoldDB" id="A0A8H7ZQB7"/>
<evidence type="ECO:0000313" key="3">
    <source>
        <dbReference type="EMBL" id="KAG5457556.1"/>
    </source>
</evidence>
<protein>
    <recommendedName>
        <fullName evidence="5">Protein HGH1 homolog</fullName>
    </recommendedName>
</protein>
<feature type="domain" description="Protein HGH1 C-terminal" evidence="2">
    <location>
        <begin position="148"/>
        <end position="200"/>
    </location>
</feature>
<organism evidence="3 4">
    <name type="scientific">Olpidium bornovanus</name>
    <dbReference type="NCBI Taxonomy" id="278681"/>
    <lineage>
        <taxon>Eukaryota</taxon>
        <taxon>Fungi</taxon>
        <taxon>Fungi incertae sedis</taxon>
        <taxon>Olpidiomycota</taxon>
        <taxon>Olpidiomycotina</taxon>
        <taxon>Olpidiomycetes</taxon>
        <taxon>Olpidiales</taxon>
        <taxon>Olpidiaceae</taxon>
        <taxon>Olpidium</taxon>
    </lineage>
</organism>
<dbReference type="Pfam" id="PF04064">
    <property type="entry name" value="DUF384"/>
    <property type="match status" value="1"/>
</dbReference>
<dbReference type="Pfam" id="PF04063">
    <property type="entry name" value="DUF383"/>
    <property type="match status" value="1"/>
</dbReference>
<dbReference type="Proteomes" id="UP000673691">
    <property type="component" value="Unassembled WGS sequence"/>
</dbReference>
<dbReference type="InterPro" id="IPR039717">
    <property type="entry name" value="Hgh1"/>
</dbReference>
<reference evidence="3 4" key="1">
    <citation type="journal article" name="Sci. Rep.">
        <title>Genome-scale phylogenetic analyses confirm Olpidium as the closest living zoosporic fungus to the non-flagellated, terrestrial fungi.</title>
        <authorList>
            <person name="Chang Y."/>
            <person name="Rochon D."/>
            <person name="Sekimoto S."/>
            <person name="Wang Y."/>
            <person name="Chovatia M."/>
            <person name="Sandor L."/>
            <person name="Salamov A."/>
            <person name="Grigoriev I.V."/>
            <person name="Stajich J.E."/>
            <person name="Spatafora J.W."/>
        </authorList>
    </citation>
    <scope>NUCLEOTIDE SEQUENCE [LARGE SCALE GENOMIC DNA]</scope>
    <source>
        <strain evidence="3">S191</strain>
    </source>
</reference>
<comment type="caution">
    <text evidence="3">The sequence shown here is derived from an EMBL/GenBank/DDBJ whole genome shotgun (WGS) entry which is preliminary data.</text>
</comment>
<evidence type="ECO:0000259" key="1">
    <source>
        <dbReference type="Pfam" id="PF04063"/>
    </source>
</evidence>
<dbReference type="PANTHER" id="PTHR13387:SF9">
    <property type="entry name" value="PROTEIN HGH1 HOMOLOG"/>
    <property type="match status" value="1"/>
</dbReference>
<accession>A0A8H7ZQB7</accession>
<gene>
    <name evidence="3" type="ORF">BJ554DRAFT_2391</name>
</gene>
<evidence type="ECO:0000259" key="2">
    <source>
        <dbReference type="Pfam" id="PF04064"/>
    </source>
</evidence>
<dbReference type="InterPro" id="IPR007206">
    <property type="entry name" value="Protein_HGH1_C"/>
</dbReference>